<organism evidence="2 3">
    <name type="scientific">Leptospira inadai serovar Lyme</name>
    <dbReference type="NCBI Taxonomy" id="293084"/>
    <lineage>
        <taxon>Bacteria</taxon>
        <taxon>Pseudomonadati</taxon>
        <taxon>Spirochaetota</taxon>
        <taxon>Spirochaetia</taxon>
        <taxon>Leptospirales</taxon>
        <taxon>Leptospiraceae</taxon>
        <taxon>Leptospira</taxon>
    </lineage>
</organism>
<dbReference type="RefSeq" id="WP_010412717.1">
    <property type="nucleotide sequence ID" value="NZ_MCRM02000016.1"/>
</dbReference>
<proteinExistence type="inferred from homology"/>
<gene>
    <name evidence="2" type="ORF">BES34_014560</name>
</gene>
<reference evidence="2" key="1">
    <citation type="submission" date="2018-01" db="EMBL/GenBank/DDBJ databases">
        <title>Genomic characterization of Leptospira inadai serogroup Lyme isolated from captured rat in Brazil and comparative analysis with human reference strain.</title>
        <authorList>
            <person name="Moreno L.Z."/>
            <person name="Loureiro A.P."/>
            <person name="Miraglia F."/>
            <person name="Kremer F.S."/>
            <person name="Eslabao M.R."/>
            <person name="Dellagostin O.A."/>
            <person name="Lilenbaum W."/>
            <person name="Moreno A.M."/>
        </authorList>
    </citation>
    <scope>NUCLEOTIDE SEQUENCE [LARGE SCALE GENOMIC DNA]</scope>
    <source>
        <strain evidence="2">M34/99</strain>
    </source>
</reference>
<evidence type="ECO:0000313" key="2">
    <source>
        <dbReference type="EMBL" id="PNV74232.1"/>
    </source>
</evidence>
<accession>A0ABX4YG50</accession>
<name>A0ABX4YG50_9LEPT</name>
<dbReference type="SUPFAM" id="SSF53067">
    <property type="entry name" value="Actin-like ATPase domain"/>
    <property type="match status" value="1"/>
</dbReference>
<keyword evidence="3" id="KW-1185">Reference proteome</keyword>
<protein>
    <submittedName>
        <fullName evidence="2">ROK family protein</fullName>
    </submittedName>
</protein>
<dbReference type="PANTHER" id="PTHR18964">
    <property type="entry name" value="ROK (REPRESSOR, ORF, KINASE) FAMILY"/>
    <property type="match status" value="1"/>
</dbReference>
<dbReference type="EMBL" id="MCRM02000016">
    <property type="protein sequence ID" value="PNV74232.1"/>
    <property type="molecule type" value="Genomic_DNA"/>
</dbReference>
<dbReference type="Pfam" id="PF00480">
    <property type="entry name" value="ROK"/>
    <property type="match status" value="1"/>
</dbReference>
<comment type="caution">
    <text evidence="2">The sequence shown here is derived from an EMBL/GenBank/DDBJ whole genome shotgun (WGS) entry which is preliminary data.</text>
</comment>
<sequence>MKSFLGLDIGAQSVKACRTDEHGTILAEASVSTGSDIDSESFLSSLKKIVQELMEEGDSRISGIGLGSPGPIDKDAGILISSANLPKLKNVPIVSYLQDSFGLPVYYDNDANCAALGEYWYGVGKGSRNLIVITLGTGIGGGWVYEGSLFDGYKGNSMEVGHNTIRPGGTLCGCGHRGCAEAYFSTSGFSTRYRELTGRNFSDAKEFFSLVEKGEKEATLILEEGIEILSELIRNLIHILNPECVVLSGGLVKSYSLFGKRLEKRVREIIFPVFRNYTRILAGGSVTGALGAASLCLGRIR</sequence>
<dbReference type="InterPro" id="IPR043129">
    <property type="entry name" value="ATPase_NBD"/>
</dbReference>
<comment type="similarity">
    <text evidence="1">Belongs to the ROK (NagC/XylR) family.</text>
</comment>
<dbReference type="Proteomes" id="UP000094669">
    <property type="component" value="Unassembled WGS sequence"/>
</dbReference>
<dbReference type="InterPro" id="IPR000600">
    <property type="entry name" value="ROK"/>
</dbReference>
<evidence type="ECO:0000256" key="1">
    <source>
        <dbReference type="ARBA" id="ARBA00006479"/>
    </source>
</evidence>
<dbReference type="PANTHER" id="PTHR18964:SF149">
    <property type="entry name" value="BIFUNCTIONAL UDP-N-ACETYLGLUCOSAMINE 2-EPIMERASE_N-ACETYLMANNOSAMINE KINASE"/>
    <property type="match status" value="1"/>
</dbReference>
<dbReference type="Gene3D" id="3.30.420.40">
    <property type="match status" value="2"/>
</dbReference>
<evidence type="ECO:0000313" key="3">
    <source>
        <dbReference type="Proteomes" id="UP000094669"/>
    </source>
</evidence>